<dbReference type="AlphaFoldDB" id="A0A3N4LNU0"/>
<evidence type="ECO:0000256" key="1">
    <source>
        <dbReference type="SAM" id="MobiDB-lite"/>
    </source>
</evidence>
<keyword evidence="3" id="KW-1185">Reference proteome</keyword>
<organism evidence="2 3">
    <name type="scientific">Terfezia boudieri ATCC MYA-4762</name>
    <dbReference type="NCBI Taxonomy" id="1051890"/>
    <lineage>
        <taxon>Eukaryota</taxon>
        <taxon>Fungi</taxon>
        <taxon>Dikarya</taxon>
        <taxon>Ascomycota</taxon>
        <taxon>Pezizomycotina</taxon>
        <taxon>Pezizomycetes</taxon>
        <taxon>Pezizales</taxon>
        <taxon>Pezizaceae</taxon>
        <taxon>Terfezia</taxon>
    </lineage>
</organism>
<dbReference type="InParanoid" id="A0A3N4LNU0"/>
<evidence type="ECO:0008006" key="4">
    <source>
        <dbReference type="Google" id="ProtNLM"/>
    </source>
</evidence>
<name>A0A3N4LNU0_9PEZI</name>
<proteinExistence type="predicted"/>
<protein>
    <recommendedName>
        <fullName evidence="4">Fucose-specific lectin</fullName>
    </recommendedName>
</protein>
<dbReference type="OrthoDB" id="5426604at2759"/>
<dbReference type="Proteomes" id="UP000267821">
    <property type="component" value="Unassembled WGS sequence"/>
</dbReference>
<dbReference type="Gene3D" id="2.120.10.70">
    <property type="entry name" value="Fucose-specific lectin"/>
    <property type="match status" value="1"/>
</dbReference>
<sequence length="304" mass="33319">MAALACIRNPAKPSETLIFYTTEDKQVGYETAQENKLNEKFGEGEDGGSRGANPGDENSRAPTLGSGKARELPTGGLVRHPSAFVTLIFQNLIKCYGIANSNSRIIEVSPGVKPLQQRITTTHGGLAGCGDGKELGWLYYISNTEIPALKQYTLSIGTTVTMQGPPTPDKDSSLTAWYKPTDSSRGVVYQNNGNTNLKYWEIKKDGSQSNAEIDNTTQASKNTPLCTVVKGDTVYLYFVNSSKSLIRVERTGSNAWTNQKSNSENEWSPNPIDAILSLDGSYIVVRQQYTEGDGWLEYPDRRDL</sequence>
<evidence type="ECO:0000313" key="3">
    <source>
        <dbReference type="Proteomes" id="UP000267821"/>
    </source>
</evidence>
<accession>A0A3N4LNU0</accession>
<gene>
    <name evidence="2" type="ORF">L211DRAFT_871122</name>
</gene>
<feature type="region of interest" description="Disordered" evidence="1">
    <location>
        <begin position="30"/>
        <end position="75"/>
    </location>
</feature>
<dbReference type="SUPFAM" id="SSF89372">
    <property type="entry name" value="Fucose-specific lectin"/>
    <property type="match status" value="1"/>
</dbReference>
<evidence type="ECO:0000313" key="2">
    <source>
        <dbReference type="EMBL" id="RPB19645.1"/>
    </source>
</evidence>
<reference evidence="2 3" key="1">
    <citation type="journal article" date="2018" name="Nat. Ecol. Evol.">
        <title>Pezizomycetes genomes reveal the molecular basis of ectomycorrhizal truffle lifestyle.</title>
        <authorList>
            <person name="Murat C."/>
            <person name="Payen T."/>
            <person name="Noel B."/>
            <person name="Kuo A."/>
            <person name="Morin E."/>
            <person name="Chen J."/>
            <person name="Kohler A."/>
            <person name="Krizsan K."/>
            <person name="Balestrini R."/>
            <person name="Da Silva C."/>
            <person name="Montanini B."/>
            <person name="Hainaut M."/>
            <person name="Levati E."/>
            <person name="Barry K.W."/>
            <person name="Belfiori B."/>
            <person name="Cichocki N."/>
            <person name="Clum A."/>
            <person name="Dockter R.B."/>
            <person name="Fauchery L."/>
            <person name="Guy J."/>
            <person name="Iotti M."/>
            <person name="Le Tacon F."/>
            <person name="Lindquist E.A."/>
            <person name="Lipzen A."/>
            <person name="Malagnac F."/>
            <person name="Mello A."/>
            <person name="Molinier V."/>
            <person name="Miyauchi S."/>
            <person name="Poulain J."/>
            <person name="Riccioni C."/>
            <person name="Rubini A."/>
            <person name="Sitrit Y."/>
            <person name="Splivallo R."/>
            <person name="Traeger S."/>
            <person name="Wang M."/>
            <person name="Zifcakova L."/>
            <person name="Wipf D."/>
            <person name="Zambonelli A."/>
            <person name="Paolocci F."/>
            <person name="Nowrousian M."/>
            <person name="Ottonello S."/>
            <person name="Baldrian P."/>
            <person name="Spatafora J.W."/>
            <person name="Henrissat B."/>
            <person name="Nagy L.G."/>
            <person name="Aury J.M."/>
            <person name="Wincker P."/>
            <person name="Grigoriev I.V."/>
            <person name="Bonfante P."/>
            <person name="Martin F.M."/>
        </authorList>
    </citation>
    <scope>NUCLEOTIDE SEQUENCE [LARGE SCALE GENOMIC DNA]</scope>
    <source>
        <strain evidence="2 3">ATCC MYA-4762</strain>
    </source>
</reference>
<dbReference type="EMBL" id="ML121586">
    <property type="protein sequence ID" value="RPB19645.1"/>
    <property type="molecule type" value="Genomic_DNA"/>
</dbReference>